<name>M5PPV1_DESAF</name>
<comment type="similarity">
    <text evidence="2">Belongs to the outer membrane factor (OMF) (TC 1.B.17) family.</text>
</comment>
<proteinExistence type="inferred from homology"/>
<evidence type="ECO:0000256" key="4">
    <source>
        <dbReference type="ARBA" id="ARBA00022452"/>
    </source>
</evidence>
<evidence type="ECO:0000313" key="11">
    <source>
        <dbReference type="Proteomes" id="UP000011922"/>
    </source>
</evidence>
<keyword evidence="6" id="KW-0472">Membrane</keyword>
<accession>M5PPV1</accession>
<evidence type="ECO:0000256" key="2">
    <source>
        <dbReference type="ARBA" id="ARBA00007613"/>
    </source>
</evidence>
<feature type="coiled-coil region" evidence="8">
    <location>
        <begin position="179"/>
        <end position="206"/>
    </location>
</feature>
<dbReference type="AlphaFoldDB" id="M5PPV1"/>
<evidence type="ECO:0000256" key="6">
    <source>
        <dbReference type="ARBA" id="ARBA00023136"/>
    </source>
</evidence>
<dbReference type="GO" id="GO:0009279">
    <property type="term" value="C:cell outer membrane"/>
    <property type="evidence" value="ECO:0007669"/>
    <property type="project" value="UniProtKB-SubCell"/>
</dbReference>
<dbReference type="GO" id="GO:0015562">
    <property type="term" value="F:efflux transmembrane transporter activity"/>
    <property type="evidence" value="ECO:0007669"/>
    <property type="project" value="InterPro"/>
</dbReference>
<dbReference type="SUPFAM" id="SSF56954">
    <property type="entry name" value="Outer membrane efflux proteins (OEP)"/>
    <property type="match status" value="1"/>
</dbReference>
<dbReference type="PANTHER" id="PTHR30026:SF20">
    <property type="entry name" value="OUTER MEMBRANE PROTEIN TOLC"/>
    <property type="match status" value="1"/>
</dbReference>
<dbReference type="EMBL" id="AOSV01000030">
    <property type="protein sequence ID" value="EMG36337.1"/>
    <property type="molecule type" value="Genomic_DNA"/>
</dbReference>
<dbReference type="InterPro" id="IPR003423">
    <property type="entry name" value="OMP_efflux"/>
</dbReference>
<reference evidence="10 11" key="1">
    <citation type="journal article" date="2013" name="Genome Announc.">
        <title>Draft Genome Sequence for Desulfovibrio africanus Strain PCS.</title>
        <authorList>
            <person name="Brown S.D."/>
            <person name="Utturkar S.M."/>
            <person name="Arkin A.P."/>
            <person name="Deutschbauer A.M."/>
            <person name="Elias D.A."/>
            <person name="Hazen T.C."/>
            <person name="Chakraborty R."/>
        </authorList>
    </citation>
    <scope>NUCLEOTIDE SEQUENCE [LARGE SCALE GENOMIC DNA]</scope>
    <source>
        <strain evidence="10 11">PCS</strain>
    </source>
</reference>
<evidence type="ECO:0000256" key="3">
    <source>
        <dbReference type="ARBA" id="ARBA00022448"/>
    </source>
</evidence>
<dbReference type="PATRIC" id="fig|1262666.3.peg.2873"/>
<dbReference type="Gene3D" id="1.20.1600.10">
    <property type="entry name" value="Outer membrane efflux proteins (OEP)"/>
    <property type="match status" value="1"/>
</dbReference>
<sequence length="503" mass="55534">MRILIFLLTFAAMLIASPTVPDAMAQQGEPVARPGAPVGRQPLPEPYAESLREDPYADIMRQDITKPVPTGVEDPVLNRQPGDMTFVLESAVKRGLEANPQIRAARFAVRAGEYGRLAQLGEFGFKVDVTYGVEHYLGSENRSQLSFTRTGAEAPDNLYSFTASLTQPLFTGFRLLNGYQRAKLAKEQAEAQLRQAELQLMLSIQTNYLELLRARMDLKSREDAVARLESQLKVSQAFYDVGLQPRLDVLQAETELANARQLQLNAQNRVSTQVIRLNTLLDLPIAAPVRYEGDLDYVPFDMALDRSLELAYAQRPNLNIARKSVEIAQRDAGIVASRFYPNVNAQLSYSSVGDDPSANGYDSSDDETSDTSIGATLSWNVFEWGATYNSYLAAKQNVSQLESALANERLDVAFEVKANLLAIQEAADRIRAGKTSIVASREGFRMALARYQAQVGTYTEVLDAQSNVTQSEALLAQALSDYQTAMANFYASVGEFNPALRPM</sequence>
<organism evidence="10 11">
    <name type="scientific">Desulfocurvibacter africanus PCS</name>
    <dbReference type="NCBI Taxonomy" id="1262666"/>
    <lineage>
        <taxon>Bacteria</taxon>
        <taxon>Pseudomonadati</taxon>
        <taxon>Thermodesulfobacteriota</taxon>
        <taxon>Desulfovibrionia</taxon>
        <taxon>Desulfovibrionales</taxon>
        <taxon>Desulfovibrionaceae</taxon>
        <taxon>Desulfocurvibacter</taxon>
    </lineage>
</organism>
<gene>
    <name evidence="10" type="ORF">PCS_02840</name>
</gene>
<keyword evidence="7" id="KW-0998">Cell outer membrane</keyword>
<keyword evidence="5" id="KW-0812">Transmembrane</keyword>
<dbReference type="InterPro" id="IPR051906">
    <property type="entry name" value="TolC-like"/>
</dbReference>
<keyword evidence="9" id="KW-0732">Signal</keyword>
<dbReference type="RefSeq" id="WP_005988269.1">
    <property type="nucleotide sequence ID" value="NZ_AOSV01000030.1"/>
</dbReference>
<protein>
    <submittedName>
        <fullName evidence="10">Outer membrane protein</fullName>
    </submittedName>
</protein>
<comment type="caution">
    <text evidence="10">The sequence shown here is derived from an EMBL/GenBank/DDBJ whole genome shotgun (WGS) entry which is preliminary data.</text>
</comment>
<dbReference type="GO" id="GO:1990281">
    <property type="term" value="C:efflux pump complex"/>
    <property type="evidence" value="ECO:0007669"/>
    <property type="project" value="TreeGrafter"/>
</dbReference>
<dbReference type="Pfam" id="PF02321">
    <property type="entry name" value="OEP"/>
    <property type="match status" value="2"/>
</dbReference>
<dbReference type="PANTHER" id="PTHR30026">
    <property type="entry name" value="OUTER MEMBRANE PROTEIN TOLC"/>
    <property type="match status" value="1"/>
</dbReference>
<keyword evidence="4" id="KW-1134">Transmembrane beta strand</keyword>
<evidence type="ECO:0000256" key="8">
    <source>
        <dbReference type="SAM" id="Coils"/>
    </source>
</evidence>
<comment type="subcellular location">
    <subcellularLocation>
        <location evidence="1">Cell outer membrane</location>
    </subcellularLocation>
</comment>
<keyword evidence="3" id="KW-0813">Transport</keyword>
<dbReference type="Proteomes" id="UP000011922">
    <property type="component" value="Unassembled WGS sequence"/>
</dbReference>
<evidence type="ECO:0000256" key="9">
    <source>
        <dbReference type="SAM" id="SignalP"/>
    </source>
</evidence>
<dbReference type="GO" id="GO:0015288">
    <property type="term" value="F:porin activity"/>
    <property type="evidence" value="ECO:0007669"/>
    <property type="project" value="TreeGrafter"/>
</dbReference>
<feature type="chain" id="PRO_5004069540" evidence="9">
    <location>
        <begin position="26"/>
        <end position="503"/>
    </location>
</feature>
<keyword evidence="8" id="KW-0175">Coiled coil</keyword>
<evidence type="ECO:0000256" key="7">
    <source>
        <dbReference type="ARBA" id="ARBA00023237"/>
    </source>
</evidence>
<evidence type="ECO:0000256" key="5">
    <source>
        <dbReference type="ARBA" id="ARBA00022692"/>
    </source>
</evidence>
<dbReference type="OrthoDB" id="9814032at2"/>
<feature type="signal peptide" evidence="9">
    <location>
        <begin position="1"/>
        <end position="25"/>
    </location>
</feature>
<evidence type="ECO:0000256" key="1">
    <source>
        <dbReference type="ARBA" id="ARBA00004442"/>
    </source>
</evidence>
<evidence type="ECO:0000313" key="10">
    <source>
        <dbReference type="EMBL" id="EMG36337.1"/>
    </source>
</evidence>